<evidence type="ECO:0000313" key="3">
    <source>
        <dbReference type="Proteomes" id="UP000655208"/>
    </source>
</evidence>
<gene>
    <name evidence="2" type="primary">rimI</name>
    <name evidence="2" type="ORF">GCM10011594_23870</name>
</gene>
<dbReference type="PANTHER" id="PTHR43617:SF20">
    <property type="entry name" value="N-ALPHA-ACETYLTRANSFERASE RIMI"/>
    <property type="match status" value="1"/>
</dbReference>
<organism evidence="2 3">
    <name type="scientific">Nakamurella endophytica</name>
    <dbReference type="NCBI Taxonomy" id="1748367"/>
    <lineage>
        <taxon>Bacteria</taxon>
        <taxon>Bacillati</taxon>
        <taxon>Actinomycetota</taxon>
        <taxon>Actinomycetes</taxon>
        <taxon>Nakamurellales</taxon>
        <taxon>Nakamurellaceae</taxon>
        <taxon>Nakamurella</taxon>
    </lineage>
</organism>
<dbReference type="PROSITE" id="PS51186">
    <property type="entry name" value="GNAT"/>
    <property type="match status" value="1"/>
</dbReference>
<dbReference type="Gene3D" id="3.40.630.30">
    <property type="match status" value="1"/>
</dbReference>
<evidence type="ECO:0000259" key="1">
    <source>
        <dbReference type="PROSITE" id="PS51186"/>
    </source>
</evidence>
<dbReference type="EMBL" id="BMNA01000004">
    <property type="protein sequence ID" value="GGM02968.1"/>
    <property type="molecule type" value="Genomic_DNA"/>
</dbReference>
<dbReference type="Proteomes" id="UP000655208">
    <property type="component" value="Unassembled WGS sequence"/>
</dbReference>
<dbReference type="RefSeq" id="WP_229674327.1">
    <property type="nucleotide sequence ID" value="NZ_BMNA01000004.1"/>
</dbReference>
<sequence>MTATAVTLRPEPVRWWDIPALVRLEELLFPGDSPWTAAMFWSELAAGHHYVVVREPAGAAEGSAEVSADGSAHGTGDVLAYAGLARTDDEAEVQTIGVRPDRQHAGLGRVLLRDLLRAAGPRRVLLEVRTDNAPAIALYESEGFRRMGVRRGYYQPSGADAWTMERPAGASAASGGER</sequence>
<dbReference type="PANTHER" id="PTHR43617">
    <property type="entry name" value="L-AMINO ACID N-ACETYLTRANSFERASE"/>
    <property type="match status" value="1"/>
</dbReference>
<dbReference type="CDD" id="cd04301">
    <property type="entry name" value="NAT_SF"/>
    <property type="match status" value="1"/>
</dbReference>
<dbReference type="InterPro" id="IPR016181">
    <property type="entry name" value="Acyl_CoA_acyltransferase"/>
</dbReference>
<dbReference type="InterPro" id="IPR000182">
    <property type="entry name" value="GNAT_dom"/>
</dbReference>
<evidence type="ECO:0000313" key="2">
    <source>
        <dbReference type="EMBL" id="GGM02968.1"/>
    </source>
</evidence>
<accession>A0A917SZP8</accession>
<dbReference type="SUPFAM" id="SSF55729">
    <property type="entry name" value="Acyl-CoA N-acyltransferases (Nat)"/>
    <property type="match status" value="1"/>
</dbReference>
<feature type="domain" description="N-acetyltransferase" evidence="1">
    <location>
        <begin position="6"/>
        <end position="169"/>
    </location>
</feature>
<reference evidence="2" key="1">
    <citation type="journal article" date="2014" name="Int. J. Syst. Evol. Microbiol.">
        <title>Complete genome sequence of Corynebacterium casei LMG S-19264T (=DSM 44701T), isolated from a smear-ripened cheese.</title>
        <authorList>
            <consortium name="US DOE Joint Genome Institute (JGI-PGF)"/>
            <person name="Walter F."/>
            <person name="Albersmeier A."/>
            <person name="Kalinowski J."/>
            <person name="Ruckert C."/>
        </authorList>
    </citation>
    <scope>NUCLEOTIDE SEQUENCE</scope>
    <source>
        <strain evidence="2">CGMCC 4.7308</strain>
    </source>
</reference>
<comment type="caution">
    <text evidence="2">The sequence shown here is derived from an EMBL/GenBank/DDBJ whole genome shotgun (WGS) entry which is preliminary data.</text>
</comment>
<dbReference type="GO" id="GO:0008999">
    <property type="term" value="F:protein-N-terminal-alanine acetyltransferase activity"/>
    <property type="evidence" value="ECO:0007669"/>
    <property type="project" value="TreeGrafter"/>
</dbReference>
<dbReference type="InterPro" id="IPR050276">
    <property type="entry name" value="MshD_Acetyltransferase"/>
</dbReference>
<keyword evidence="3" id="KW-1185">Reference proteome</keyword>
<proteinExistence type="predicted"/>
<dbReference type="AlphaFoldDB" id="A0A917SZP8"/>
<reference evidence="2" key="2">
    <citation type="submission" date="2020-09" db="EMBL/GenBank/DDBJ databases">
        <authorList>
            <person name="Sun Q."/>
            <person name="Zhou Y."/>
        </authorList>
    </citation>
    <scope>NUCLEOTIDE SEQUENCE</scope>
    <source>
        <strain evidence="2">CGMCC 4.7308</strain>
    </source>
</reference>
<name>A0A917SZP8_9ACTN</name>
<dbReference type="Pfam" id="PF00583">
    <property type="entry name" value="Acetyltransf_1"/>
    <property type="match status" value="1"/>
</dbReference>
<protein>
    <submittedName>
        <fullName evidence="2">Ribosomal-protein-alanine acetyltransferase</fullName>
    </submittedName>
</protein>